<feature type="compositionally biased region" description="Polar residues" evidence="1">
    <location>
        <begin position="9"/>
        <end position="34"/>
    </location>
</feature>
<evidence type="ECO:0000313" key="3">
    <source>
        <dbReference type="WBParaSite" id="PgE182_g002_t02"/>
    </source>
</evidence>
<keyword evidence="2" id="KW-1185">Reference proteome</keyword>
<evidence type="ECO:0000313" key="2">
    <source>
        <dbReference type="Proteomes" id="UP000887569"/>
    </source>
</evidence>
<sequence length="58" mass="6499">MGIIVGGTRWQTGKPTNSFEDYKKSTSGRPRFQSLNTSDRRLTNVKNDGCGNELRYGC</sequence>
<protein>
    <submittedName>
        <fullName evidence="3">Uncharacterized protein</fullName>
    </submittedName>
</protein>
<evidence type="ECO:0000256" key="1">
    <source>
        <dbReference type="SAM" id="MobiDB-lite"/>
    </source>
</evidence>
<name>A0A915A269_PARUN</name>
<feature type="region of interest" description="Disordered" evidence="1">
    <location>
        <begin position="1"/>
        <end position="34"/>
    </location>
</feature>
<accession>A0A915A269</accession>
<dbReference type="AlphaFoldDB" id="A0A915A269"/>
<proteinExistence type="predicted"/>
<reference evidence="3" key="1">
    <citation type="submission" date="2022-11" db="UniProtKB">
        <authorList>
            <consortium name="WormBaseParasite"/>
        </authorList>
    </citation>
    <scope>IDENTIFICATION</scope>
</reference>
<organism evidence="2 3">
    <name type="scientific">Parascaris univalens</name>
    <name type="common">Nematode worm</name>
    <dbReference type="NCBI Taxonomy" id="6257"/>
    <lineage>
        <taxon>Eukaryota</taxon>
        <taxon>Metazoa</taxon>
        <taxon>Ecdysozoa</taxon>
        <taxon>Nematoda</taxon>
        <taxon>Chromadorea</taxon>
        <taxon>Rhabditida</taxon>
        <taxon>Spirurina</taxon>
        <taxon>Ascaridomorpha</taxon>
        <taxon>Ascaridoidea</taxon>
        <taxon>Ascarididae</taxon>
        <taxon>Parascaris</taxon>
    </lineage>
</organism>
<dbReference type="WBParaSite" id="PgE182_g002_t02">
    <property type="protein sequence ID" value="PgE182_g002_t02"/>
    <property type="gene ID" value="PgE182_g002"/>
</dbReference>
<dbReference type="Proteomes" id="UP000887569">
    <property type="component" value="Unplaced"/>
</dbReference>